<protein>
    <submittedName>
        <fullName evidence="1">Unannotated protein</fullName>
    </submittedName>
</protein>
<dbReference type="InterPro" id="IPR014937">
    <property type="entry name" value="DUF1810"/>
</dbReference>
<accession>A0A6J7IQK1</accession>
<dbReference type="EMBL" id="CAFBLX010000494">
    <property type="protein sequence ID" value="CAB4932554.1"/>
    <property type="molecule type" value="Genomic_DNA"/>
</dbReference>
<organism evidence="1">
    <name type="scientific">freshwater metagenome</name>
    <dbReference type="NCBI Taxonomy" id="449393"/>
    <lineage>
        <taxon>unclassified sequences</taxon>
        <taxon>metagenomes</taxon>
        <taxon>ecological metagenomes</taxon>
    </lineage>
</organism>
<dbReference type="Gene3D" id="1.25.40.380">
    <property type="entry name" value="Protein of unknown function DUF1810"/>
    <property type="match status" value="1"/>
</dbReference>
<reference evidence="1" key="1">
    <citation type="submission" date="2020-05" db="EMBL/GenBank/DDBJ databases">
        <authorList>
            <person name="Chiriac C."/>
            <person name="Salcher M."/>
            <person name="Ghai R."/>
            <person name="Kavagutti S V."/>
        </authorList>
    </citation>
    <scope>NUCLEOTIDE SEQUENCE</scope>
</reference>
<gene>
    <name evidence="1" type="ORF">UFOPK3472_04173</name>
</gene>
<sequence>MTEYDLQRFVDAQDPVWNVVVKELKAGRKQTHWMWFVFPQLAGLGRSATAQHFGIADLTEAELYLSHEVLGPRLKKAAQLTVAVEGSTVDKIFGYPDNLKLHSSMTLFAEATKGQSVFVEVLQKYFSGEFDGATLDLLDERYR</sequence>
<dbReference type="InterPro" id="IPR036287">
    <property type="entry name" value="Rv1873-like_sf"/>
</dbReference>
<dbReference type="AlphaFoldDB" id="A0A6J7IQK1"/>
<dbReference type="SUPFAM" id="SSF140736">
    <property type="entry name" value="Rv1873-like"/>
    <property type="match status" value="1"/>
</dbReference>
<proteinExistence type="predicted"/>
<dbReference type="PIRSF" id="PIRSF008546">
    <property type="entry name" value="UCP008546"/>
    <property type="match status" value="1"/>
</dbReference>
<name>A0A6J7IQK1_9ZZZZ</name>
<dbReference type="Pfam" id="PF08837">
    <property type="entry name" value="DUF1810"/>
    <property type="match status" value="1"/>
</dbReference>
<evidence type="ECO:0000313" key="1">
    <source>
        <dbReference type="EMBL" id="CAB4932554.1"/>
    </source>
</evidence>